<sequence length="120" mass="11736">MNSGLCWTRANSSGDTWAGPAPPGGGAACVVTGGSPCGAGAVGTDKTTSVWGAVVPSPPVNGTAGGPGRFNTRGFRGGSAFRTAENRRFLELMAQRGTAALGSLVMNASGATACGLLLHG</sequence>
<comment type="caution">
    <text evidence="2">The sequence shown here is derived from an EMBL/GenBank/DDBJ whole genome shotgun (WGS) entry which is preliminary data.</text>
</comment>
<organism evidence="2 3">
    <name type="scientific">Streptomyces polychromogenes</name>
    <dbReference type="NCBI Taxonomy" id="67342"/>
    <lineage>
        <taxon>Bacteria</taxon>
        <taxon>Bacillati</taxon>
        <taxon>Actinomycetota</taxon>
        <taxon>Actinomycetes</taxon>
        <taxon>Kitasatosporales</taxon>
        <taxon>Streptomycetaceae</taxon>
        <taxon>Streptomyces</taxon>
    </lineage>
</organism>
<name>A0ABN0V8I4_9ACTN</name>
<accession>A0ABN0V8I4</accession>
<evidence type="ECO:0000256" key="1">
    <source>
        <dbReference type="SAM" id="MobiDB-lite"/>
    </source>
</evidence>
<reference evidence="3" key="1">
    <citation type="journal article" date="2019" name="Int. J. Syst. Evol. Microbiol.">
        <title>The Global Catalogue of Microorganisms (GCM) 10K type strain sequencing project: providing services to taxonomists for standard genome sequencing and annotation.</title>
        <authorList>
            <consortium name="The Broad Institute Genomics Platform"/>
            <consortium name="The Broad Institute Genome Sequencing Center for Infectious Disease"/>
            <person name="Wu L."/>
            <person name="Ma J."/>
        </authorList>
    </citation>
    <scope>NUCLEOTIDE SEQUENCE [LARGE SCALE GENOMIC DNA]</scope>
    <source>
        <strain evidence="3">JCM 4505</strain>
    </source>
</reference>
<dbReference type="Proteomes" id="UP001501867">
    <property type="component" value="Unassembled WGS sequence"/>
</dbReference>
<dbReference type="EMBL" id="BAAABV010000010">
    <property type="protein sequence ID" value="GAA0279293.1"/>
    <property type="molecule type" value="Genomic_DNA"/>
</dbReference>
<evidence type="ECO:0000313" key="2">
    <source>
        <dbReference type="EMBL" id="GAA0279293.1"/>
    </source>
</evidence>
<proteinExistence type="predicted"/>
<feature type="region of interest" description="Disordered" evidence="1">
    <location>
        <begin position="57"/>
        <end position="77"/>
    </location>
</feature>
<keyword evidence="3" id="KW-1185">Reference proteome</keyword>
<evidence type="ECO:0000313" key="3">
    <source>
        <dbReference type="Proteomes" id="UP001501867"/>
    </source>
</evidence>
<gene>
    <name evidence="2" type="ORF">GCM10010302_16230</name>
</gene>
<protein>
    <submittedName>
        <fullName evidence="2">Uncharacterized protein</fullName>
    </submittedName>
</protein>